<dbReference type="EMBL" id="JBJQOH010000004">
    <property type="protein sequence ID" value="KAL3688427.1"/>
    <property type="molecule type" value="Genomic_DNA"/>
</dbReference>
<dbReference type="AlphaFoldDB" id="A0ABD3HA91"/>
<comment type="caution">
    <text evidence="1">The sequence shown here is derived from an EMBL/GenBank/DDBJ whole genome shotgun (WGS) entry which is preliminary data.</text>
</comment>
<accession>A0ABD3HA91</accession>
<sequence>MKLTQQRNWRETADFKVHELLEERVKLQARLLEVALKASEAESDFCFMLRHNKFLESELQRAKSHMRKRKRAREDATMEDLTMEDFTREDIISSGSDHSASDGEVRTLSENTTIAAPGIRTPIERGNIDSAPDTIIAPVRKCMHGVENSGAVEVRAGLGKLSFLKM</sequence>
<evidence type="ECO:0000313" key="1">
    <source>
        <dbReference type="EMBL" id="KAL3688427.1"/>
    </source>
</evidence>
<gene>
    <name evidence="1" type="ORF">R1sor_014736</name>
</gene>
<keyword evidence="2" id="KW-1185">Reference proteome</keyword>
<organism evidence="1 2">
    <name type="scientific">Riccia sorocarpa</name>
    <dbReference type="NCBI Taxonomy" id="122646"/>
    <lineage>
        <taxon>Eukaryota</taxon>
        <taxon>Viridiplantae</taxon>
        <taxon>Streptophyta</taxon>
        <taxon>Embryophyta</taxon>
        <taxon>Marchantiophyta</taxon>
        <taxon>Marchantiopsida</taxon>
        <taxon>Marchantiidae</taxon>
        <taxon>Marchantiales</taxon>
        <taxon>Ricciaceae</taxon>
        <taxon>Riccia</taxon>
    </lineage>
</organism>
<protein>
    <submittedName>
        <fullName evidence="1">Uncharacterized protein</fullName>
    </submittedName>
</protein>
<evidence type="ECO:0000313" key="2">
    <source>
        <dbReference type="Proteomes" id="UP001633002"/>
    </source>
</evidence>
<dbReference type="Proteomes" id="UP001633002">
    <property type="component" value="Unassembled WGS sequence"/>
</dbReference>
<name>A0ABD3HA91_9MARC</name>
<reference evidence="1 2" key="1">
    <citation type="submission" date="2024-09" db="EMBL/GenBank/DDBJ databases">
        <title>Chromosome-scale assembly of Riccia sorocarpa.</title>
        <authorList>
            <person name="Paukszto L."/>
        </authorList>
    </citation>
    <scope>NUCLEOTIDE SEQUENCE [LARGE SCALE GENOMIC DNA]</scope>
    <source>
        <strain evidence="1">LP-2024</strain>
        <tissue evidence="1">Aerial parts of the thallus</tissue>
    </source>
</reference>
<proteinExistence type="predicted"/>